<organism evidence="1 2">
    <name type="scientific">Chelatococcus asaccharovorans</name>
    <dbReference type="NCBI Taxonomy" id="28210"/>
    <lineage>
        <taxon>Bacteria</taxon>
        <taxon>Pseudomonadati</taxon>
        <taxon>Pseudomonadota</taxon>
        <taxon>Alphaproteobacteria</taxon>
        <taxon>Hyphomicrobiales</taxon>
        <taxon>Chelatococcaceae</taxon>
        <taxon>Chelatococcus</taxon>
    </lineage>
</organism>
<comment type="caution">
    <text evidence="1">The sequence shown here is derived from an EMBL/GenBank/DDBJ whole genome shotgun (WGS) entry which is preliminary data.</text>
</comment>
<proteinExistence type="predicted"/>
<dbReference type="OrthoDB" id="283036at2"/>
<reference evidence="1 2" key="1">
    <citation type="submission" date="2018-05" db="EMBL/GenBank/DDBJ databases">
        <title>Genomic Encyclopedia of Type Strains, Phase IV (KMG-IV): sequencing the most valuable type-strain genomes for metagenomic binning, comparative biology and taxonomic classification.</title>
        <authorList>
            <person name="Goeker M."/>
        </authorList>
    </citation>
    <scope>NUCLEOTIDE SEQUENCE [LARGE SCALE GENOMIC DNA]</scope>
    <source>
        <strain evidence="1 2">DSM 6462</strain>
    </source>
</reference>
<dbReference type="RefSeq" id="WP_110377098.1">
    <property type="nucleotide sequence ID" value="NZ_JAHBRY010000001.1"/>
</dbReference>
<dbReference type="Proteomes" id="UP000248021">
    <property type="component" value="Unassembled WGS sequence"/>
</dbReference>
<keyword evidence="2" id="KW-1185">Reference proteome</keyword>
<evidence type="ECO:0000313" key="2">
    <source>
        <dbReference type="Proteomes" id="UP000248021"/>
    </source>
</evidence>
<protein>
    <submittedName>
        <fullName evidence="1">Uncharacterized protein YwgA</fullName>
    </submittedName>
</protein>
<name>A0A2V3TXX7_9HYPH</name>
<evidence type="ECO:0000313" key="1">
    <source>
        <dbReference type="EMBL" id="PXW54639.1"/>
    </source>
</evidence>
<gene>
    <name evidence="1" type="ORF">C7450_111171</name>
</gene>
<dbReference type="AlphaFoldDB" id="A0A2V3TXX7"/>
<sequence length="168" mass="18382">MPQLDDLVVGVVALSDGALVGRIRLQKVVYLLDRLGMKSDVPFEYHHYGPYSEALSDAVTDAKFWGRVEEEVSFRLNDGAPYSTFKTRSKAPETLGSLSSGDARRLLAKFAGCTSTVLELAATIHWLAFEEKVADWRAEIKVRKAGKTGNGRLEAALTLLKEVGLAPT</sequence>
<dbReference type="EMBL" id="QJJK01000011">
    <property type="protein sequence ID" value="PXW54639.1"/>
    <property type="molecule type" value="Genomic_DNA"/>
</dbReference>
<accession>A0A2V3TXX7</accession>